<evidence type="ECO:0000313" key="2">
    <source>
        <dbReference type="EMBL" id="TMN22887.1"/>
    </source>
</evidence>
<dbReference type="Proteomes" id="UP000319280">
    <property type="component" value="Unassembled WGS sequence"/>
</dbReference>
<proteinExistence type="predicted"/>
<accession>A0A5S3QMC4</accession>
<keyword evidence="5" id="KW-1185">Reference proteome</keyword>
<dbReference type="Pfam" id="PF08378">
    <property type="entry name" value="NERD"/>
    <property type="match status" value="1"/>
</dbReference>
<evidence type="ECO:0000313" key="3">
    <source>
        <dbReference type="EMBL" id="TRM11677.1"/>
    </source>
</evidence>
<sequence length="336" mass="39641">MFLFIKPIVIPAHILQADALDRRTPPHHPFKYKISRRAANLLSGYKGEKSLKYHLDFLPEKEFFIHHYIRLPDKNGHFQMDFLLLSRCFYLIIEVKNVYGNMHFDDMSQTYREMDGNVEVFTNPLEQIKLQHQRLLSWLRIHEFPPVPIEKIVVYSRDDTYLRNLTSNQVVSEIVMHRDSVLPKIKGFMNKHQFSLITEDQLMKLSWMLLNDHVPEESSGMGNFYYSDWIKGVYCPGCGAVPMKWKSGKWQCVNCSCASKTTHRPALADYALLVGKYINNRQARDWLQLDSIHTTKRLIQKEYFQEFGKTSGRRYKLDIEKLLNDKVHNEFAKVHN</sequence>
<accession>A0A549YIG7</accession>
<dbReference type="InterPro" id="IPR011528">
    <property type="entry name" value="NERD"/>
</dbReference>
<comment type="caution">
    <text evidence="3">The sequence shown here is derived from an EMBL/GenBank/DDBJ whole genome shotgun (WGS) entry which is preliminary data.</text>
</comment>
<reference evidence="2 4" key="1">
    <citation type="submission" date="2019-05" db="EMBL/GenBank/DDBJ databases">
        <title>Genomic analysis of Lentibacillus sp. NKC220-2.</title>
        <authorList>
            <person name="Oh Y.J."/>
        </authorList>
    </citation>
    <scope>NUCLEOTIDE SEQUENCE [LARGE SCALE GENOMIC DNA]</scope>
    <source>
        <strain evidence="2 4">NKC220-2</strain>
    </source>
</reference>
<organism evidence="3 5">
    <name type="scientific">Lentibacillus cibarius</name>
    <dbReference type="NCBI Taxonomy" id="2583219"/>
    <lineage>
        <taxon>Bacteria</taxon>
        <taxon>Bacillati</taxon>
        <taxon>Bacillota</taxon>
        <taxon>Bacilli</taxon>
        <taxon>Bacillales</taxon>
        <taxon>Bacillaceae</taxon>
        <taxon>Lentibacillus</taxon>
    </lineage>
</organism>
<gene>
    <name evidence="2" type="ORF">FFL34_12920</name>
    <name evidence="3" type="ORF">FH966_08265</name>
</gene>
<dbReference type="PROSITE" id="PS50965">
    <property type="entry name" value="NERD"/>
    <property type="match status" value="1"/>
</dbReference>
<evidence type="ECO:0000259" key="1">
    <source>
        <dbReference type="PROSITE" id="PS50965"/>
    </source>
</evidence>
<dbReference type="EMBL" id="VCIA01000001">
    <property type="protein sequence ID" value="TMN22887.1"/>
    <property type="molecule type" value="Genomic_DNA"/>
</dbReference>
<dbReference type="Proteomes" id="UP000306980">
    <property type="component" value="Unassembled WGS sequence"/>
</dbReference>
<evidence type="ECO:0000313" key="5">
    <source>
        <dbReference type="Proteomes" id="UP000319280"/>
    </source>
</evidence>
<dbReference type="OrthoDB" id="569879at2"/>
<protein>
    <recommendedName>
        <fullName evidence="1">NERD domain-containing protein</fullName>
    </recommendedName>
</protein>
<dbReference type="AlphaFoldDB" id="A0A549YIG7"/>
<dbReference type="EMBL" id="VJMZ01000001">
    <property type="protein sequence ID" value="TRM11677.1"/>
    <property type="molecule type" value="Genomic_DNA"/>
</dbReference>
<name>A0A549YIG7_9BACI</name>
<evidence type="ECO:0000313" key="4">
    <source>
        <dbReference type="Proteomes" id="UP000306980"/>
    </source>
</evidence>
<feature type="domain" description="NERD" evidence="1">
    <location>
        <begin position="43"/>
        <end position="162"/>
    </location>
</feature>
<reference evidence="3 5" key="2">
    <citation type="submission" date="2019-07" db="EMBL/GenBank/DDBJ databases">
        <title>Genomic analysis of Lentibacillus sp. NKC851-2.</title>
        <authorList>
            <person name="Oh Y.J."/>
        </authorList>
    </citation>
    <scope>NUCLEOTIDE SEQUENCE [LARGE SCALE GENOMIC DNA]</scope>
    <source>
        <strain evidence="3 5">NKC851-2</strain>
    </source>
</reference>